<dbReference type="SUPFAM" id="SSF54427">
    <property type="entry name" value="NTF2-like"/>
    <property type="match status" value="1"/>
</dbReference>
<evidence type="ECO:0000313" key="3">
    <source>
        <dbReference type="Proteomes" id="UP000557717"/>
    </source>
</evidence>
<name>A0A840V6Y2_9BACT</name>
<dbReference type="Pfam" id="PF05099">
    <property type="entry name" value="TerB"/>
    <property type="match status" value="1"/>
</dbReference>
<dbReference type="EMBL" id="JACHFD010000016">
    <property type="protein sequence ID" value="MBB5352796.1"/>
    <property type="molecule type" value="Genomic_DNA"/>
</dbReference>
<sequence>MRARSWMVLILAAGVGLGELQARAGGGGGFGGGGGGGFGGGGFSGGGGGSGGDGDLGWLIFWLLRLCIEKPWFGVPLLGIVVWLFYTSGWKGVQKGEAYRQGQVIRKGAAIQSHRRRQEALAQLEQRDPGFDEGAFLERVNRAFLKIQTAWCGQDLGDVQAFISDGVDERFSLQIAEQKEDGWRDHMENLQVRRMQLVQVESDQVYDEVTVRVDASARDFRVDLRTGRRLSGSSMEEAFSEYWSFIRRPNAKTLKGGGLIEGRCPNCGSPLVLNESAQCESCESRVKSGAYDWVLSEITQASEWQIRDGGQVPGQRALLKKDPGFSVQALEDKASVVFWRMMAAYRAGKSGPIRKMASDDFVSKLEKTFAVSDSKGRAYPGEVAVGAVETVGLYPGDAWDRALVKVRWSGARFYQKPSGQRVRDGEKWIQTEILVLTRKGDVRTPLEQGLLSSHCPSCGGSVSSSAAEACEYCGQVIQDGSWDWVLEYRGGLYDPWIQSLVEQSKVLTPSHRGGLALAAWLVEVMLADGEIDAKEMKILEAYAKRAGLSTREVESLIEAGKSRSLQLEGPKEPGEAREWLMEMAEMALADGRISAEETQALQLLGKRLQFSSYDIQMLIRQARAKLYQESRSQIRDRASSRRG</sequence>
<dbReference type="InterPro" id="IPR032710">
    <property type="entry name" value="NTF2-like_dom_sf"/>
</dbReference>
<reference evidence="2 3" key="1">
    <citation type="submission" date="2020-08" db="EMBL/GenBank/DDBJ databases">
        <title>Genomic Encyclopedia of Type Strains, Phase IV (KMG-IV): sequencing the most valuable type-strain genomes for metagenomic binning, comparative biology and taxonomic classification.</title>
        <authorList>
            <person name="Goeker M."/>
        </authorList>
    </citation>
    <scope>NUCLEOTIDE SEQUENCE [LARGE SCALE GENOMIC DNA]</scope>
    <source>
        <strain evidence="2 3">YC6886</strain>
    </source>
</reference>
<protein>
    <submittedName>
        <fullName evidence="2">Putative lipid-binding transport protein (Tim44 family)/uncharacterized tellurite resistance protein B-like protein</fullName>
    </submittedName>
</protein>
<dbReference type="RefSeq" id="WP_184020134.1">
    <property type="nucleotide sequence ID" value="NZ_JACHFD010000016.1"/>
</dbReference>
<dbReference type="AlphaFoldDB" id="A0A840V6Y2"/>
<dbReference type="InterPro" id="IPR007791">
    <property type="entry name" value="DjlA_N"/>
</dbReference>
<organism evidence="2 3">
    <name type="scientific">Haloferula luteola</name>
    <dbReference type="NCBI Taxonomy" id="595692"/>
    <lineage>
        <taxon>Bacteria</taxon>
        <taxon>Pseudomonadati</taxon>
        <taxon>Verrucomicrobiota</taxon>
        <taxon>Verrucomicrobiia</taxon>
        <taxon>Verrucomicrobiales</taxon>
        <taxon>Verrucomicrobiaceae</taxon>
        <taxon>Haloferula</taxon>
    </lineage>
</organism>
<dbReference type="InterPro" id="IPR007379">
    <property type="entry name" value="Tim44-like_dom"/>
</dbReference>
<dbReference type="SMART" id="SM00978">
    <property type="entry name" value="Tim44"/>
    <property type="match status" value="1"/>
</dbReference>
<evidence type="ECO:0000313" key="2">
    <source>
        <dbReference type="EMBL" id="MBB5352796.1"/>
    </source>
</evidence>
<dbReference type="Pfam" id="PF04280">
    <property type="entry name" value="Tim44"/>
    <property type="match status" value="1"/>
</dbReference>
<comment type="caution">
    <text evidence="2">The sequence shown here is derived from an EMBL/GenBank/DDBJ whole genome shotgun (WGS) entry which is preliminary data.</text>
</comment>
<dbReference type="Gene3D" id="1.10.3680.10">
    <property type="entry name" value="TerB-like"/>
    <property type="match status" value="1"/>
</dbReference>
<dbReference type="InterPro" id="IPR029024">
    <property type="entry name" value="TerB-like"/>
</dbReference>
<dbReference type="Gene3D" id="3.10.450.240">
    <property type="match status" value="1"/>
</dbReference>
<evidence type="ECO:0000259" key="1">
    <source>
        <dbReference type="SMART" id="SM00978"/>
    </source>
</evidence>
<gene>
    <name evidence="2" type="ORF">HNR46_003044</name>
</gene>
<feature type="domain" description="Tim44-like" evidence="1">
    <location>
        <begin position="117"/>
        <end position="300"/>
    </location>
</feature>
<dbReference type="SUPFAM" id="SSF158682">
    <property type="entry name" value="TerB-like"/>
    <property type="match status" value="1"/>
</dbReference>
<dbReference type="PANTHER" id="PTHR41542">
    <property type="entry name" value="BLL5807 PROTEIN"/>
    <property type="match status" value="1"/>
</dbReference>
<accession>A0A840V6Y2</accession>
<dbReference type="PANTHER" id="PTHR41542:SF1">
    <property type="entry name" value="BLL5807 PROTEIN"/>
    <property type="match status" value="1"/>
</dbReference>
<dbReference type="Proteomes" id="UP000557717">
    <property type="component" value="Unassembled WGS sequence"/>
</dbReference>
<keyword evidence="3" id="KW-1185">Reference proteome</keyword>
<proteinExistence type="predicted"/>